<sequence length="245" mass="27051">MQKLHQEISVRTLKAGITLLQVSLKKGSFRLSADGEFFSGVHLLTGRVGSGKTSLGELLTGIITPDSGSIIQENCRRVMLLQDTSYHVSTITVREEAASWHGDEKRIIALSGLFGKEETDIFALSRGELKRLELAAILTGRYDLIVLDEPYAGLDKDARKWVNRIIAGCNNKVIILISHDITSLPPVDFLWEMDNGTLTCIGKVPECLIGWSRAPPLIRFLLNNGSYPKGLARLDLEEAVCRIHA</sequence>
<dbReference type="GO" id="GO:0005524">
    <property type="term" value="F:ATP binding"/>
    <property type="evidence" value="ECO:0007669"/>
    <property type="project" value="UniProtKB-KW"/>
</dbReference>
<dbReference type="AlphaFoldDB" id="A0A2V2N359"/>
<evidence type="ECO:0000313" key="5">
    <source>
        <dbReference type="EMBL" id="PWR72945.1"/>
    </source>
</evidence>
<accession>A0A2V2N359</accession>
<keyword evidence="3" id="KW-0067">ATP-binding</keyword>
<gene>
    <name evidence="5" type="ORF">DLD82_11800</name>
</gene>
<dbReference type="PANTHER" id="PTHR43553">
    <property type="entry name" value="HEAVY METAL TRANSPORTER"/>
    <property type="match status" value="1"/>
</dbReference>
<dbReference type="SUPFAM" id="SSF52540">
    <property type="entry name" value="P-loop containing nucleoside triphosphate hydrolases"/>
    <property type="match status" value="1"/>
</dbReference>
<dbReference type="InterPro" id="IPR003593">
    <property type="entry name" value="AAA+_ATPase"/>
</dbReference>
<protein>
    <submittedName>
        <fullName evidence="5">ABC transporter</fullName>
    </submittedName>
</protein>
<keyword evidence="6" id="KW-1185">Reference proteome</keyword>
<evidence type="ECO:0000259" key="4">
    <source>
        <dbReference type="PROSITE" id="PS50893"/>
    </source>
</evidence>
<evidence type="ECO:0000313" key="6">
    <source>
        <dbReference type="Proteomes" id="UP000245934"/>
    </source>
</evidence>
<dbReference type="SMART" id="SM00382">
    <property type="entry name" value="AAA"/>
    <property type="match status" value="1"/>
</dbReference>
<evidence type="ECO:0000256" key="2">
    <source>
        <dbReference type="ARBA" id="ARBA00022741"/>
    </source>
</evidence>
<evidence type="ECO:0000256" key="3">
    <source>
        <dbReference type="ARBA" id="ARBA00022840"/>
    </source>
</evidence>
<dbReference type="Pfam" id="PF00005">
    <property type="entry name" value="ABC_tran"/>
    <property type="match status" value="1"/>
</dbReference>
<keyword evidence="1" id="KW-0813">Transport</keyword>
<dbReference type="PROSITE" id="PS50893">
    <property type="entry name" value="ABC_TRANSPORTER_2"/>
    <property type="match status" value="1"/>
</dbReference>
<dbReference type="InterPro" id="IPR050095">
    <property type="entry name" value="ECF_ABC_transporter_ATP-bd"/>
</dbReference>
<feature type="domain" description="ABC transporter" evidence="4">
    <location>
        <begin position="10"/>
        <end position="220"/>
    </location>
</feature>
<organism evidence="5 6">
    <name type="scientific">Methanospirillum stamsii</name>
    <dbReference type="NCBI Taxonomy" id="1277351"/>
    <lineage>
        <taxon>Archaea</taxon>
        <taxon>Methanobacteriati</taxon>
        <taxon>Methanobacteriota</taxon>
        <taxon>Stenosarchaea group</taxon>
        <taxon>Methanomicrobia</taxon>
        <taxon>Methanomicrobiales</taxon>
        <taxon>Methanospirillaceae</taxon>
        <taxon>Methanospirillum</taxon>
    </lineage>
</organism>
<dbReference type="InterPro" id="IPR027417">
    <property type="entry name" value="P-loop_NTPase"/>
</dbReference>
<dbReference type="EMBL" id="QGMZ01000024">
    <property type="protein sequence ID" value="PWR72945.1"/>
    <property type="molecule type" value="Genomic_DNA"/>
</dbReference>
<dbReference type="PANTHER" id="PTHR43553:SF1">
    <property type="entry name" value="ABC TRANSPORTER I FAMILY MEMBER 11, CHLOROPLASTIC"/>
    <property type="match status" value="1"/>
</dbReference>
<dbReference type="Gene3D" id="3.40.50.300">
    <property type="entry name" value="P-loop containing nucleotide triphosphate hydrolases"/>
    <property type="match status" value="1"/>
</dbReference>
<dbReference type="GO" id="GO:0016887">
    <property type="term" value="F:ATP hydrolysis activity"/>
    <property type="evidence" value="ECO:0007669"/>
    <property type="project" value="InterPro"/>
</dbReference>
<dbReference type="InterPro" id="IPR003439">
    <property type="entry name" value="ABC_transporter-like_ATP-bd"/>
</dbReference>
<evidence type="ECO:0000256" key="1">
    <source>
        <dbReference type="ARBA" id="ARBA00022448"/>
    </source>
</evidence>
<dbReference type="GO" id="GO:0042626">
    <property type="term" value="F:ATPase-coupled transmembrane transporter activity"/>
    <property type="evidence" value="ECO:0007669"/>
    <property type="project" value="TreeGrafter"/>
</dbReference>
<proteinExistence type="predicted"/>
<reference evidence="5 6" key="1">
    <citation type="submission" date="2018-05" db="EMBL/GenBank/DDBJ databases">
        <title>Draft genome of Methanospirillum stamsii Pt1.</title>
        <authorList>
            <person name="Dueholm M.S."/>
            <person name="Nielsen P.H."/>
            <person name="Bakmann L.F."/>
            <person name="Otzen D.E."/>
        </authorList>
    </citation>
    <scope>NUCLEOTIDE SEQUENCE [LARGE SCALE GENOMIC DNA]</scope>
    <source>
        <strain evidence="5 6">Pt1</strain>
    </source>
</reference>
<comment type="caution">
    <text evidence="5">The sequence shown here is derived from an EMBL/GenBank/DDBJ whole genome shotgun (WGS) entry which is preliminary data.</text>
</comment>
<name>A0A2V2N359_9EURY</name>
<dbReference type="Proteomes" id="UP000245934">
    <property type="component" value="Unassembled WGS sequence"/>
</dbReference>
<keyword evidence="2" id="KW-0547">Nucleotide-binding</keyword>